<protein>
    <submittedName>
        <fullName evidence="1">Uncharacterized protein</fullName>
    </submittedName>
</protein>
<organism evidence="1 2">
    <name type="scientific">Nocardia veterana</name>
    <dbReference type="NCBI Taxonomy" id="132249"/>
    <lineage>
        <taxon>Bacteria</taxon>
        <taxon>Bacillati</taxon>
        <taxon>Actinomycetota</taxon>
        <taxon>Actinomycetes</taxon>
        <taxon>Mycobacteriales</taxon>
        <taxon>Nocardiaceae</taxon>
        <taxon>Nocardia</taxon>
    </lineage>
</organism>
<sequence length="242" mass="26841">MGERSITTLSVGGKTVNYHLAWGSPQYQVPMHGKWVMDMAEQGRELTITSWEAWAADEDHDVAVERVGYDAESAGALHMYILSVTADGEFSYCYRHRPVGRSEWLTMLECDTVAQLLAAGVEWAEKLHRTAIRRNASTPMVRAFGEAVEAARIREAAFAAMYGDATPPILPELDMLPEPRAEHGEAEHLAERVRYCEQAAAEGMQLARASVGSDSYQEIYARSRGLLLVSLRARGRLLDLTA</sequence>
<accession>A0A7X6M344</accession>
<gene>
    <name evidence="1" type="ORF">HGA07_24925</name>
</gene>
<proteinExistence type="predicted"/>
<evidence type="ECO:0000313" key="1">
    <source>
        <dbReference type="EMBL" id="NKY88846.1"/>
    </source>
</evidence>
<keyword evidence="2" id="KW-1185">Reference proteome</keyword>
<comment type="caution">
    <text evidence="1">The sequence shown here is derived from an EMBL/GenBank/DDBJ whole genome shotgun (WGS) entry which is preliminary data.</text>
</comment>
<dbReference type="Proteomes" id="UP000523447">
    <property type="component" value="Unassembled WGS sequence"/>
</dbReference>
<name>A0A7X6M344_9NOCA</name>
<dbReference type="EMBL" id="JAAXPE010000036">
    <property type="protein sequence ID" value="NKY88846.1"/>
    <property type="molecule type" value="Genomic_DNA"/>
</dbReference>
<reference evidence="1 2" key="1">
    <citation type="submission" date="2020-04" db="EMBL/GenBank/DDBJ databases">
        <title>MicrobeNet Type strains.</title>
        <authorList>
            <person name="Nicholson A.C."/>
        </authorList>
    </citation>
    <scope>NUCLEOTIDE SEQUENCE [LARGE SCALE GENOMIC DNA]</scope>
    <source>
        <strain evidence="1 2">DSM 44445</strain>
    </source>
</reference>
<evidence type="ECO:0000313" key="2">
    <source>
        <dbReference type="Proteomes" id="UP000523447"/>
    </source>
</evidence>
<dbReference type="RefSeq" id="WP_040724030.1">
    <property type="nucleotide sequence ID" value="NZ_CAWPHS010000030.1"/>
</dbReference>
<dbReference type="AlphaFoldDB" id="A0A7X6M344"/>